<dbReference type="NCBIfam" id="TIGR00765">
    <property type="entry name" value="yihY_not_rbn"/>
    <property type="match status" value="1"/>
</dbReference>
<dbReference type="Pfam" id="PF03631">
    <property type="entry name" value="Virul_fac_BrkB"/>
    <property type="match status" value="1"/>
</dbReference>
<feature type="transmembrane region" description="Helical" evidence="6">
    <location>
        <begin position="143"/>
        <end position="169"/>
    </location>
</feature>
<proteinExistence type="predicted"/>
<accession>A0A517NVJ4</accession>
<feature type="transmembrane region" description="Helical" evidence="6">
    <location>
        <begin position="20"/>
        <end position="44"/>
    </location>
</feature>
<dbReference type="EMBL" id="CP036526">
    <property type="protein sequence ID" value="QDT11144.1"/>
    <property type="molecule type" value="Genomic_DNA"/>
</dbReference>
<dbReference type="OrthoDB" id="9797028at2"/>
<name>A0A517NVJ4_9BACT</name>
<evidence type="ECO:0000256" key="5">
    <source>
        <dbReference type="ARBA" id="ARBA00023136"/>
    </source>
</evidence>
<dbReference type="PANTHER" id="PTHR30213:SF1">
    <property type="entry name" value="INNER MEMBRANE PROTEIN YHJD"/>
    <property type="match status" value="1"/>
</dbReference>
<organism evidence="7 8">
    <name type="scientific">Stieleria marina</name>
    <dbReference type="NCBI Taxonomy" id="1930275"/>
    <lineage>
        <taxon>Bacteria</taxon>
        <taxon>Pseudomonadati</taxon>
        <taxon>Planctomycetota</taxon>
        <taxon>Planctomycetia</taxon>
        <taxon>Pirellulales</taxon>
        <taxon>Pirellulaceae</taxon>
        <taxon>Stieleria</taxon>
    </lineage>
</organism>
<comment type="subcellular location">
    <subcellularLocation>
        <location evidence="1">Cell membrane</location>
        <topology evidence="1">Multi-pass membrane protein</topology>
    </subcellularLocation>
</comment>
<keyword evidence="3 6" id="KW-0812">Transmembrane</keyword>
<feature type="transmembrane region" description="Helical" evidence="6">
    <location>
        <begin position="247"/>
        <end position="272"/>
    </location>
</feature>
<evidence type="ECO:0000256" key="1">
    <source>
        <dbReference type="ARBA" id="ARBA00004651"/>
    </source>
</evidence>
<evidence type="ECO:0000256" key="2">
    <source>
        <dbReference type="ARBA" id="ARBA00022475"/>
    </source>
</evidence>
<evidence type="ECO:0000313" key="7">
    <source>
        <dbReference type="EMBL" id="QDT11144.1"/>
    </source>
</evidence>
<dbReference type="PIRSF" id="PIRSF035875">
    <property type="entry name" value="RNase_BN"/>
    <property type="match status" value="1"/>
</dbReference>
<protein>
    <submittedName>
        <fullName evidence="7">Uncharacterized protein</fullName>
    </submittedName>
</protein>
<keyword evidence="5 6" id="KW-0472">Membrane</keyword>
<feature type="transmembrane region" description="Helical" evidence="6">
    <location>
        <begin position="98"/>
        <end position="123"/>
    </location>
</feature>
<evidence type="ECO:0000256" key="3">
    <source>
        <dbReference type="ARBA" id="ARBA00022692"/>
    </source>
</evidence>
<dbReference type="GO" id="GO:0005886">
    <property type="term" value="C:plasma membrane"/>
    <property type="evidence" value="ECO:0007669"/>
    <property type="project" value="UniProtKB-SubCell"/>
</dbReference>
<dbReference type="Proteomes" id="UP000319817">
    <property type="component" value="Chromosome"/>
</dbReference>
<keyword evidence="4 6" id="KW-1133">Transmembrane helix</keyword>
<feature type="transmembrane region" description="Helical" evidence="6">
    <location>
        <begin position="181"/>
        <end position="205"/>
    </location>
</feature>
<dbReference type="PANTHER" id="PTHR30213">
    <property type="entry name" value="INNER MEMBRANE PROTEIN YHJD"/>
    <property type="match status" value="1"/>
</dbReference>
<evidence type="ECO:0000256" key="6">
    <source>
        <dbReference type="SAM" id="Phobius"/>
    </source>
</evidence>
<dbReference type="InterPro" id="IPR017039">
    <property type="entry name" value="Virul_fac_BrkB"/>
</dbReference>
<feature type="transmembrane region" description="Helical" evidence="6">
    <location>
        <begin position="217"/>
        <end position="240"/>
    </location>
</feature>
<gene>
    <name evidence="7" type="ORF">K239x_31380</name>
</gene>
<sequence length="305" mass="32761">MNFLKQTLAEFSKNNCSSLAAALAYYTAFALPPLLYLLLTILTFGLSTMYDSEQAEAKAQTVLTSQAAQMLGNPMVSDQITTIIENNQQSRGKWWKTLLSFLGIVAGATGVVAALQSALNQVWEVKPDPDASGFLTLVFKRMVSFAMILGLGFLLLVSLVVSSVLAGVGDQAGAWFGLSDTFAAAINFLVQAVVVFVIFAAIFRFMPDAKVQWRDVFVGSAITTSLFLLGRFAMGVYFSFSEPGAQLGAAAASLAVLLVWVYYTAMIVLLGAEATQVYAVMFGDGIRPEGNAVRVVQKVIREPAT</sequence>
<evidence type="ECO:0000313" key="8">
    <source>
        <dbReference type="Proteomes" id="UP000319817"/>
    </source>
</evidence>
<dbReference type="RefSeq" id="WP_145418952.1">
    <property type="nucleotide sequence ID" value="NZ_CP036526.1"/>
</dbReference>
<keyword evidence="8" id="KW-1185">Reference proteome</keyword>
<reference evidence="7 8" key="1">
    <citation type="submission" date="2019-02" db="EMBL/GenBank/DDBJ databases">
        <title>Deep-cultivation of Planctomycetes and their phenomic and genomic characterization uncovers novel biology.</title>
        <authorList>
            <person name="Wiegand S."/>
            <person name="Jogler M."/>
            <person name="Boedeker C."/>
            <person name="Pinto D."/>
            <person name="Vollmers J."/>
            <person name="Rivas-Marin E."/>
            <person name="Kohn T."/>
            <person name="Peeters S.H."/>
            <person name="Heuer A."/>
            <person name="Rast P."/>
            <person name="Oberbeckmann S."/>
            <person name="Bunk B."/>
            <person name="Jeske O."/>
            <person name="Meyerdierks A."/>
            <person name="Storesund J.E."/>
            <person name="Kallscheuer N."/>
            <person name="Luecker S."/>
            <person name="Lage O.M."/>
            <person name="Pohl T."/>
            <person name="Merkel B.J."/>
            <person name="Hornburger P."/>
            <person name="Mueller R.-W."/>
            <person name="Bruemmer F."/>
            <person name="Labrenz M."/>
            <person name="Spormann A.M."/>
            <person name="Op den Camp H."/>
            <person name="Overmann J."/>
            <person name="Amann R."/>
            <person name="Jetten M.S.M."/>
            <person name="Mascher T."/>
            <person name="Medema M.H."/>
            <person name="Devos D.P."/>
            <person name="Kaster A.-K."/>
            <person name="Ovreas L."/>
            <person name="Rohde M."/>
            <person name="Galperin M.Y."/>
            <person name="Jogler C."/>
        </authorList>
    </citation>
    <scope>NUCLEOTIDE SEQUENCE [LARGE SCALE GENOMIC DNA]</scope>
    <source>
        <strain evidence="7 8">K23_9</strain>
    </source>
</reference>
<evidence type="ECO:0000256" key="4">
    <source>
        <dbReference type="ARBA" id="ARBA00022989"/>
    </source>
</evidence>
<dbReference type="AlphaFoldDB" id="A0A517NVJ4"/>
<keyword evidence="2" id="KW-1003">Cell membrane</keyword>